<dbReference type="AlphaFoldDB" id="A0A6A4DTD0"/>
<dbReference type="EMBL" id="QXFT01001723">
    <property type="protein sequence ID" value="KAE9311776.1"/>
    <property type="molecule type" value="Genomic_DNA"/>
</dbReference>
<gene>
    <name evidence="1" type="ORF">PR003_g19927</name>
</gene>
<comment type="caution">
    <text evidence="1">The sequence shown here is derived from an EMBL/GenBank/DDBJ whole genome shotgun (WGS) entry which is preliminary data.</text>
</comment>
<name>A0A6A4DTD0_9STRA</name>
<evidence type="ECO:0000313" key="2">
    <source>
        <dbReference type="Proteomes" id="UP000434957"/>
    </source>
</evidence>
<evidence type="ECO:0000313" key="1">
    <source>
        <dbReference type="EMBL" id="KAE9311776.1"/>
    </source>
</evidence>
<proteinExistence type="predicted"/>
<sequence length="50" mass="5397">MREVAVYLQHGPVKIASDASRSALKPSTVSALAEERHARGQKVDLEVTHG</sequence>
<protein>
    <submittedName>
        <fullName evidence="1">Uncharacterized protein</fullName>
    </submittedName>
</protein>
<dbReference type="Proteomes" id="UP000434957">
    <property type="component" value="Unassembled WGS sequence"/>
</dbReference>
<reference evidence="1 2" key="1">
    <citation type="submission" date="2018-08" db="EMBL/GenBank/DDBJ databases">
        <title>Genomic investigation of the strawberry pathogen Phytophthora fragariae indicates pathogenicity is determined by transcriptional variation in three key races.</title>
        <authorList>
            <person name="Adams T.M."/>
            <person name="Armitage A.D."/>
            <person name="Sobczyk M.K."/>
            <person name="Bates H.J."/>
            <person name="Dunwell J.M."/>
            <person name="Nellist C.F."/>
            <person name="Harrison R.J."/>
        </authorList>
    </citation>
    <scope>NUCLEOTIDE SEQUENCE [LARGE SCALE GENOMIC DNA]</scope>
    <source>
        <strain evidence="1 2">SCRP333</strain>
    </source>
</reference>
<accession>A0A6A4DTD0</accession>
<organism evidence="1 2">
    <name type="scientific">Phytophthora rubi</name>
    <dbReference type="NCBI Taxonomy" id="129364"/>
    <lineage>
        <taxon>Eukaryota</taxon>
        <taxon>Sar</taxon>
        <taxon>Stramenopiles</taxon>
        <taxon>Oomycota</taxon>
        <taxon>Peronosporomycetes</taxon>
        <taxon>Peronosporales</taxon>
        <taxon>Peronosporaceae</taxon>
        <taxon>Phytophthora</taxon>
    </lineage>
</organism>
<keyword evidence="2" id="KW-1185">Reference proteome</keyword>